<dbReference type="InterPro" id="IPR041698">
    <property type="entry name" value="Methyltransf_25"/>
</dbReference>
<dbReference type="Gene3D" id="3.40.50.150">
    <property type="entry name" value="Vaccinia Virus protein VP39"/>
    <property type="match status" value="1"/>
</dbReference>
<dbReference type="Proteomes" id="UP000467124">
    <property type="component" value="Unassembled WGS sequence"/>
</dbReference>
<reference evidence="3 4" key="1">
    <citation type="journal article" date="2019" name="Nat. Commun.">
        <title>The antimicrobial potential of Streptomyces from insect microbiomes.</title>
        <authorList>
            <person name="Chevrette M.G."/>
            <person name="Carlson C.M."/>
            <person name="Ortega H.E."/>
            <person name="Thomas C."/>
            <person name="Ananiev G.E."/>
            <person name="Barns K.J."/>
            <person name="Book A.J."/>
            <person name="Cagnazzo J."/>
            <person name="Carlos C."/>
            <person name="Flanigan W."/>
            <person name="Grubbs K.J."/>
            <person name="Horn H.A."/>
            <person name="Hoffmann F.M."/>
            <person name="Klassen J.L."/>
            <person name="Knack J.J."/>
            <person name="Lewin G.R."/>
            <person name="McDonald B.R."/>
            <person name="Muller L."/>
            <person name="Melo W.G.P."/>
            <person name="Pinto-Tomas A.A."/>
            <person name="Schmitz A."/>
            <person name="Wendt-Pienkowski E."/>
            <person name="Wildman S."/>
            <person name="Zhao M."/>
            <person name="Zhang F."/>
            <person name="Bugni T.S."/>
            <person name="Andes D.R."/>
            <person name="Pupo M.T."/>
            <person name="Currie C.R."/>
        </authorList>
    </citation>
    <scope>NUCLEOTIDE SEQUENCE [LARGE SCALE GENOMIC DNA]</scope>
    <source>
        <strain evidence="3 4">SID5840</strain>
    </source>
</reference>
<evidence type="ECO:0000256" key="1">
    <source>
        <dbReference type="ARBA" id="ARBA00022679"/>
    </source>
</evidence>
<dbReference type="GO" id="GO:0008168">
    <property type="term" value="F:methyltransferase activity"/>
    <property type="evidence" value="ECO:0007669"/>
    <property type="project" value="UniProtKB-KW"/>
</dbReference>
<dbReference type="SUPFAM" id="SSF53335">
    <property type="entry name" value="S-adenosyl-L-methionine-dependent methyltransferases"/>
    <property type="match status" value="1"/>
</dbReference>
<organism evidence="3 4">
    <name type="scientific">Nocardiopsis alba</name>
    <dbReference type="NCBI Taxonomy" id="53437"/>
    <lineage>
        <taxon>Bacteria</taxon>
        <taxon>Bacillati</taxon>
        <taxon>Actinomycetota</taxon>
        <taxon>Actinomycetes</taxon>
        <taxon>Streptosporangiales</taxon>
        <taxon>Nocardiopsidaceae</taxon>
        <taxon>Nocardiopsis</taxon>
    </lineage>
</organism>
<name>A0A7K2J068_9ACTN</name>
<evidence type="ECO:0000313" key="4">
    <source>
        <dbReference type="Proteomes" id="UP000467124"/>
    </source>
</evidence>
<dbReference type="PANTHER" id="PTHR43861">
    <property type="entry name" value="TRANS-ACONITATE 2-METHYLTRANSFERASE-RELATED"/>
    <property type="match status" value="1"/>
</dbReference>
<dbReference type="Pfam" id="PF13649">
    <property type="entry name" value="Methyltransf_25"/>
    <property type="match status" value="1"/>
</dbReference>
<dbReference type="InterPro" id="IPR029063">
    <property type="entry name" value="SAM-dependent_MTases_sf"/>
</dbReference>
<evidence type="ECO:0000313" key="3">
    <source>
        <dbReference type="EMBL" id="MYR35425.1"/>
    </source>
</evidence>
<proteinExistence type="predicted"/>
<gene>
    <name evidence="3" type="ORF">GTW20_24975</name>
</gene>
<dbReference type="EMBL" id="WWHY01000001">
    <property type="protein sequence ID" value="MYR35425.1"/>
    <property type="molecule type" value="Genomic_DNA"/>
</dbReference>
<protein>
    <submittedName>
        <fullName evidence="3">Methyltransferase domain-containing protein</fullName>
    </submittedName>
</protein>
<keyword evidence="3" id="KW-0489">Methyltransferase</keyword>
<evidence type="ECO:0000259" key="2">
    <source>
        <dbReference type="Pfam" id="PF13649"/>
    </source>
</evidence>
<dbReference type="RefSeq" id="WP_161112064.1">
    <property type="nucleotide sequence ID" value="NZ_JBHYPC010000001.1"/>
</dbReference>
<comment type="caution">
    <text evidence="3">The sequence shown here is derived from an EMBL/GenBank/DDBJ whole genome shotgun (WGS) entry which is preliminary data.</text>
</comment>
<dbReference type="AlphaFoldDB" id="A0A7K2J068"/>
<dbReference type="GO" id="GO:0032259">
    <property type="term" value="P:methylation"/>
    <property type="evidence" value="ECO:0007669"/>
    <property type="project" value="UniProtKB-KW"/>
</dbReference>
<keyword evidence="1 3" id="KW-0808">Transferase</keyword>
<dbReference type="PANTHER" id="PTHR43861:SF3">
    <property type="entry name" value="PUTATIVE (AFU_ORTHOLOGUE AFUA_2G14390)-RELATED"/>
    <property type="match status" value="1"/>
</dbReference>
<feature type="domain" description="Methyltransferase" evidence="2">
    <location>
        <begin position="44"/>
        <end position="138"/>
    </location>
</feature>
<dbReference type="CDD" id="cd02440">
    <property type="entry name" value="AdoMet_MTases"/>
    <property type="match status" value="1"/>
</dbReference>
<accession>A0A7K2J068</accession>
<sequence length="212" mass="23238">MSDTFGRDYWERRYEGHEHGHGTHRGPNPTLVETAGELDPGTALEAGAGRGEDGIWLARRGWRVTAVDISEAALDQAAQSARDLDPEAAARITWVRADLTEWAPSEPGFTLVSSHYAHPTGRFERLVERLAAKVVPGGTLLIVGHDTSEAHTHAAPHDRPTHAHMSAPRVAAVLDPAEWDVLEADSRERVVTLPDGGHKSMRDAVVRARRHR</sequence>